<evidence type="ECO:0000313" key="2">
    <source>
        <dbReference type="Proteomes" id="UP001601444"/>
    </source>
</evidence>
<name>A0ABW6PHT3_9NOCA</name>
<proteinExistence type="predicted"/>
<keyword evidence="2" id="KW-1185">Reference proteome</keyword>
<dbReference type="Proteomes" id="UP001601444">
    <property type="component" value="Unassembled WGS sequence"/>
</dbReference>
<accession>A0ABW6PHT3</accession>
<sequence>MQEDGAAVLVRPEGFADLDRACALLAGAARAAREVVDEIAGQPVWGLGEATPRLISARTVVDRFRECGAQVGAALAGHDRIAGEIAQALVLVRDRMCAVDAASAVALRGLESPGRSAMSRGA</sequence>
<evidence type="ECO:0008006" key="3">
    <source>
        <dbReference type="Google" id="ProtNLM"/>
    </source>
</evidence>
<evidence type="ECO:0000313" key="1">
    <source>
        <dbReference type="EMBL" id="MFF0541952.1"/>
    </source>
</evidence>
<comment type="caution">
    <text evidence="1">The sequence shown here is derived from an EMBL/GenBank/DDBJ whole genome shotgun (WGS) entry which is preliminary data.</text>
</comment>
<protein>
    <recommendedName>
        <fullName evidence="3">PE domain-containing protein</fullName>
    </recommendedName>
</protein>
<dbReference type="EMBL" id="JBIAMX010000002">
    <property type="protein sequence ID" value="MFF0541952.1"/>
    <property type="molecule type" value="Genomic_DNA"/>
</dbReference>
<dbReference type="RefSeq" id="WP_387698992.1">
    <property type="nucleotide sequence ID" value="NZ_JBIAMX010000002.1"/>
</dbReference>
<organism evidence="1 2">
    <name type="scientific">Nocardia thailandica</name>
    <dbReference type="NCBI Taxonomy" id="257275"/>
    <lineage>
        <taxon>Bacteria</taxon>
        <taxon>Bacillati</taxon>
        <taxon>Actinomycetota</taxon>
        <taxon>Actinomycetes</taxon>
        <taxon>Mycobacteriales</taxon>
        <taxon>Nocardiaceae</taxon>
        <taxon>Nocardia</taxon>
    </lineage>
</organism>
<gene>
    <name evidence="1" type="ORF">ACFYTF_03860</name>
</gene>
<reference evidence="1 2" key="1">
    <citation type="submission" date="2024-10" db="EMBL/GenBank/DDBJ databases">
        <title>The Natural Products Discovery Center: Release of the First 8490 Sequenced Strains for Exploring Actinobacteria Biosynthetic Diversity.</title>
        <authorList>
            <person name="Kalkreuter E."/>
            <person name="Kautsar S.A."/>
            <person name="Yang D."/>
            <person name="Bader C.D."/>
            <person name="Teijaro C.N."/>
            <person name="Fluegel L."/>
            <person name="Davis C.M."/>
            <person name="Simpson J.R."/>
            <person name="Lauterbach L."/>
            <person name="Steele A.D."/>
            <person name="Gui C."/>
            <person name="Meng S."/>
            <person name="Li G."/>
            <person name="Viehrig K."/>
            <person name="Ye F."/>
            <person name="Su P."/>
            <person name="Kiefer A.F."/>
            <person name="Nichols A."/>
            <person name="Cepeda A.J."/>
            <person name="Yan W."/>
            <person name="Fan B."/>
            <person name="Jiang Y."/>
            <person name="Adhikari A."/>
            <person name="Zheng C.-J."/>
            <person name="Schuster L."/>
            <person name="Cowan T.M."/>
            <person name="Smanski M.J."/>
            <person name="Chevrette M.G."/>
            <person name="De Carvalho L.P.S."/>
            <person name="Shen B."/>
        </authorList>
    </citation>
    <scope>NUCLEOTIDE SEQUENCE [LARGE SCALE GENOMIC DNA]</scope>
    <source>
        <strain evidence="1 2">NPDC004045</strain>
    </source>
</reference>